<dbReference type="Proteomes" id="UP001595850">
    <property type="component" value="Unassembled WGS sequence"/>
</dbReference>
<gene>
    <name evidence="1" type="ORF">ACFOWE_31270</name>
</gene>
<protein>
    <submittedName>
        <fullName evidence="1">Uncharacterized protein</fullName>
    </submittedName>
</protein>
<accession>A0ABV8IFP0</accession>
<evidence type="ECO:0000313" key="1">
    <source>
        <dbReference type="EMBL" id="MFC4062794.1"/>
    </source>
</evidence>
<proteinExistence type="predicted"/>
<sequence>MAAATRDGIARLLPDDPPGATLGAVYQAAGTAWPGITLGPVRAVLHALVADGRAVRTGGAAEPHRYHLSEAR</sequence>
<reference evidence="2" key="1">
    <citation type="journal article" date="2019" name="Int. J. Syst. Evol. Microbiol.">
        <title>The Global Catalogue of Microorganisms (GCM) 10K type strain sequencing project: providing services to taxonomists for standard genome sequencing and annotation.</title>
        <authorList>
            <consortium name="The Broad Institute Genomics Platform"/>
            <consortium name="The Broad Institute Genome Sequencing Center for Infectious Disease"/>
            <person name="Wu L."/>
            <person name="Ma J."/>
        </authorList>
    </citation>
    <scope>NUCLEOTIDE SEQUENCE [LARGE SCALE GENOMIC DNA]</scope>
    <source>
        <strain evidence="2">TBRC 4489</strain>
    </source>
</reference>
<organism evidence="1 2">
    <name type="scientific">Planomonospora corallina</name>
    <dbReference type="NCBI Taxonomy" id="1806052"/>
    <lineage>
        <taxon>Bacteria</taxon>
        <taxon>Bacillati</taxon>
        <taxon>Actinomycetota</taxon>
        <taxon>Actinomycetes</taxon>
        <taxon>Streptosporangiales</taxon>
        <taxon>Streptosporangiaceae</taxon>
        <taxon>Planomonospora</taxon>
    </lineage>
</organism>
<name>A0ABV8IFP0_9ACTN</name>
<dbReference type="RefSeq" id="WP_377294230.1">
    <property type="nucleotide sequence ID" value="NZ_JBHSBM010000060.1"/>
</dbReference>
<evidence type="ECO:0000313" key="2">
    <source>
        <dbReference type="Proteomes" id="UP001595850"/>
    </source>
</evidence>
<dbReference type="EMBL" id="JBHSBM010000060">
    <property type="protein sequence ID" value="MFC4062794.1"/>
    <property type="molecule type" value="Genomic_DNA"/>
</dbReference>
<keyword evidence="2" id="KW-1185">Reference proteome</keyword>
<comment type="caution">
    <text evidence="1">The sequence shown here is derived from an EMBL/GenBank/DDBJ whole genome shotgun (WGS) entry which is preliminary data.</text>
</comment>